<gene>
    <name evidence="7" type="ORF">NCAST_24_00800</name>
</gene>
<evidence type="ECO:0000256" key="3">
    <source>
        <dbReference type="ARBA" id="ARBA00023125"/>
    </source>
</evidence>
<dbReference type="Pfam" id="PF02909">
    <property type="entry name" value="TetR_C_1"/>
    <property type="match status" value="1"/>
</dbReference>
<dbReference type="SUPFAM" id="SSF46689">
    <property type="entry name" value="Homeodomain-like"/>
    <property type="match status" value="1"/>
</dbReference>
<evidence type="ECO:0000256" key="1">
    <source>
        <dbReference type="ARBA" id="ARBA00022491"/>
    </source>
</evidence>
<dbReference type="Pfam" id="PF00440">
    <property type="entry name" value="TetR_N"/>
    <property type="match status" value="1"/>
</dbReference>
<dbReference type="InterPro" id="IPR009057">
    <property type="entry name" value="Homeodomain-like_sf"/>
</dbReference>
<evidence type="ECO:0000313" key="8">
    <source>
        <dbReference type="Proteomes" id="UP000017048"/>
    </source>
</evidence>
<dbReference type="GO" id="GO:0046677">
    <property type="term" value="P:response to antibiotic"/>
    <property type="evidence" value="ECO:0007669"/>
    <property type="project" value="InterPro"/>
</dbReference>
<keyword evidence="3 5" id="KW-0238">DNA-binding</keyword>
<dbReference type="Gene3D" id="1.10.357.10">
    <property type="entry name" value="Tetracycline Repressor, domain 2"/>
    <property type="match status" value="1"/>
</dbReference>
<accession>U5EH19</accession>
<dbReference type="OrthoDB" id="2570341at2"/>
<dbReference type="AlphaFoldDB" id="U5EH19"/>
<dbReference type="PANTHER" id="PTHR30055:SF151">
    <property type="entry name" value="TRANSCRIPTIONAL REGULATORY PROTEIN"/>
    <property type="match status" value="1"/>
</dbReference>
<dbReference type="GO" id="GO:0003700">
    <property type="term" value="F:DNA-binding transcription factor activity"/>
    <property type="evidence" value="ECO:0007669"/>
    <property type="project" value="TreeGrafter"/>
</dbReference>
<evidence type="ECO:0000256" key="2">
    <source>
        <dbReference type="ARBA" id="ARBA00023015"/>
    </source>
</evidence>
<evidence type="ECO:0000256" key="4">
    <source>
        <dbReference type="ARBA" id="ARBA00023163"/>
    </source>
</evidence>
<keyword evidence="1" id="KW-0678">Repressor</keyword>
<proteinExistence type="predicted"/>
<dbReference type="RefSeq" id="WP_019047986.1">
    <property type="nucleotide sequence ID" value="NZ_BAFO02000024.1"/>
</dbReference>
<name>U5EH19_NOCAS</name>
<dbReference type="GO" id="GO:0045892">
    <property type="term" value="P:negative regulation of DNA-templated transcription"/>
    <property type="evidence" value="ECO:0007669"/>
    <property type="project" value="InterPro"/>
</dbReference>
<keyword evidence="2" id="KW-0805">Transcription regulation</keyword>
<dbReference type="EMBL" id="BAFO02000024">
    <property type="protein sequence ID" value="GAD84474.1"/>
    <property type="molecule type" value="Genomic_DNA"/>
</dbReference>
<dbReference type="InterPro" id="IPR004111">
    <property type="entry name" value="Repressor_TetR_C"/>
</dbReference>
<dbReference type="GO" id="GO:0000976">
    <property type="term" value="F:transcription cis-regulatory region binding"/>
    <property type="evidence" value="ECO:0007669"/>
    <property type="project" value="TreeGrafter"/>
</dbReference>
<dbReference type="eggNOG" id="COG1309">
    <property type="taxonomic scope" value="Bacteria"/>
</dbReference>
<dbReference type="InterPro" id="IPR050109">
    <property type="entry name" value="HTH-type_TetR-like_transc_reg"/>
</dbReference>
<sequence length="254" mass="26857">MATDADPTSPEQATRILELLWRHTLPAKPGARGPKPGLTVDAVVAAGIALADREGLDKLTIRAVAAELGVRAMSLYTYVPSKEALLVLMVDAVAADDPPIPAELPVRDRLIALAGQVRAELIAHPWLLTVSPWRQVLGPARMRRYEQQLRAIDGIGLSDLAMDRAVAVLTDFATGNARLAVAAAGAAAQLSDAQWWQVHGPLLARVIPAEDFPLAGRVGTAAGEHYQAPADPDGAFAYGVAILVDGILTDPDRP</sequence>
<reference evidence="7 8" key="1">
    <citation type="journal article" date="2014" name="BMC Genomics">
        <title>Genome based analysis of type-I polyketide synthase and nonribosomal peptide synthetase gene clusters in seven strains of five representative Nocardia species.</title>
        <authorList>
            <person name="Komaki H."/>
            <person name="Ichikawa N."/>
            <person name="Hosoyama A."/>
            <person name="Takahashi-Nakaguchi A."/>
            <person name="Matsuzawa T."/>
            <person name="Suzuki K."/>
            <person name="Fujita N."/>
            <person name="Gonoi T."/>
        </authorList>
    </citation>
    <scope>NUCLEOTIDE SEQUENCE [LARGE SCALE GENOMIC DNA]</scope>
    <source>
        <strain evidence="7 8">NBRC 15531</strain>
    </source>
</reference>
<feature type="domain" description="HTH tetR-type" evidence="6">
    <location>
        <begin position="37"/>
        <end position="97"/>
    </location>
</feature>
<dbReference type="PRINTS" id="PR00400">
    <property type="entry name" value="TETREPRESSOR"/>
</dbReference>
<dbReference type="InterPro" id="IPR003012">
    <property type="entry name" value="Tet_transcr_reg_TetR"/>
</dbReference>
<dbReference type="InterPro" id="IPR001647">
    <property type="entry name" value="HTH_TetR"/>
</dbReference>
<keyword evidence="8" id="KW-1185">Reference proteome</keyword>
<keyword evidence="4" id="KW-0804">Transcription</keyword>
<dbReference type="InterPro" id="IPR036271">
    <property type="entry name" value="Tet_transcr_reg_TetR-rel_C_sf"/>
</dbReference>
<dbReference type="PANTHER" id="PTHR30055">
    <property type="entry name" value="HTH-TYPE TRANSCRIPTIONAL REGULATOR RUTR"/>
    <property type="match status" value="1"/>
</dbReference>
<feature type="DNA-binding region" description="H-T-H motif" evidence="5">
    <location>
        <begin position="60"/>
        <end position="79"/>
    </location>
</feature>
<dbReference type="Gene3D" id="1.10.10.60">
    <property type="entry name" value="Homeodomain-like"/>
    <property type="match status" value="1"/>
</dbReference>
<evidence type="ECO:0000259" key="6">
    <source>
        <dbReference type="PROSITE" id="PS50977"/>
    </source>
</evidence>
<dbReference type="GeneID" id="91518572"/>
<dbReference type="Proteomes" id="UP000017048">
    <property type="component" value="Unassembled WGS sequence"/>
</dbReference>
<organism evidence="7 8">
    <name type="scientific">Nocardia asteroides NBRC 15531</name>
    <dbReference type="NCBI Taxonomy" id="1110697"/>
    <lineage>
        <taxon>Bacteria</taxon>
        <taxon>Bacillati</taxon>
        <taxon>Actinomycetota</taxon>
        <taxon>Actinomycetes</taxon>
        <taxon>Mycobacteriales</taxon>
        <taxon>Nocardiaceae</taxon>
        <taxon>Nocardia</taxon>
    </lineage>
</organism>
<comment type="caution">
    <text evidence="7">The sequence shown here is derived from an EMBL/GenBank/DDBJ whole genome shotgun (WGS) entry which is preliminary data.</text>
</comment>
<dbReference type="PROSITE" id="PS50977">
    <property type="entry name" value="HTH_TETR_2"/>
    <property type="match status" value="1"/>
</dbReference>
<evidence type="ECO:0000313" key="7">
    <source>
        <dbReference type="EMBL" id="GAD84474.1"/>
    </source>
</evidence>
<dbReference type="SUPFAM" id="SSF48498">
    <property type="entry name" value="Tetracyclin repressor-like, C-terminal domain"/>
    <property type="match status" value="1"/>
</dbReference>
<dbReference type="STRING" id="1824.SAMN05444423_10671"/>
<protein>
    <submittedName>
        <fullName evidence="7">TetR family transcriptional regulator</fullName>
    </submittedName>
</protein>
<evidence type="ECO:0000256" key="5">
    <source>
        <dbReference type="PROSITE-ProRule" id="PRU00335"/>
    </source>
</evidence>